<evidence type="ECO:0000313" key="1">
    <source>
        <dbReference type="EMBL" id="KAH0909678.1"/>
    </source>
</evidence>
<dbReference type="Proteomes" id="UP000824890">
    <property type="component" value="Unassembled WGS sequence"/>
</dbReference>
<name>A0ABQ8BY63_BRANA</name>
<comment type="caution">
    <text evidence="1">The sequence shown here is derived from an EMBL/GenBank/DDBJ whole genome shotgun (WGS) entry which is preliminary data.</text>
</comment>
<organism evidence="1 2">
    <name type="scientific">Brassica napus</name>
    <name type="common">Rape</name>
    <dbReference type="NCBI Taxonomy" id="3708"/>
    <lineage>
        <taxon>Eukaryota</taxon>
        <taxon>Viridiplantae</taxon>
        <taxon>Streptophyta</taxon>
        <taxon>Embryophyta</taxon>
        <taxon>Tracheophyta</taxon>
        <taxon>Spermatophyta</taxon>
        <taxon>Magnoliopsida</taxon>
        <taxon>eudicotyledons</taxon>
        <taxon>Gunneridae</taxon>
        <taxon>Pentapetalae</taxon>
        <taxon>rosids</taxon>
        <taxon>malvids</taxon>
        <taxon>Brassicales</taxon>
        <taxon>Brassicaceae</taxon>
        <taxon>Brassiceae</taxon>
        <taxon>Brassica</taxon>
    </lineage>
</organism>
<reference evidence="1 2" key="1">
    <citation type="submission" date="2021-05" db="EMBL/GenBank/DDBJ databases">
        <title>Genome Assembly of Synthetic Allotetraploid Brassica napus Reveals Homoeologous Exchanges between Subgenomes.</title>
        <authorList>
            <person name="Davis J.T."/>
        </authorList>
    </citation>
    <scope>NUCLEOTIDE SEQUENCE [LARGE SCALE GENOMIC DNA]</scope>
    <source>
        <strain evidence="2">cv. Da-Ae</strain>
        <tissue evidence="1">Seedling</tissue>
    </source>
</reference>
<keyword evidence="2" id="KW-1185">Reference proteome</keyword>
<evidence type="ECO:0000313" key="2">
    <source>
        <dbReference type="Proteomes" id="UP000824890"/>
    </source>
</evidence>
<feature type="non-terminal residue" evidence="1">
    <location>
        <position position="1"/>
    </location>
</feature>
<gene>
    <name evidence="1" type="ORF">HID58_032999</name>
</gene>
<accession>A0ABQ8BY63</accession>
<sequence>THYTAEVAYTSLSFSSVLSLRSFTEEKLRSRSITLVFSRRVTSRGWAPSGVASSLDGRPTFRSGVRAFFSGVGRPAQVLSGYGLIRPDLSFRRRIYLRWTAGFCFRRPHLLLRCWTAGFCLRVTIFLGGDGGLLSGLPDYGFDLRSSERSGFQRRPFCLDGFFSVKAPFHRSSFQPLRFRRRKTVIHVLTRVHWLQDNRTRGGRCMLSSSTGSLFGLGLKVSVNVGPLYWAFAKFRPTRSLGFVLSCWA</sequence>
<dbReference type="EMBL" id="JAGKQM010000009">
    <property type="protein sequence ID" value="KAH0909678.1"/>
    <property type="molecule type" value="Genomic_DNA"/>
</dbReference>
<protein>
    <submittedName>
        <fullName evidence="1">Uncharacterized protein</fullName>
    </submittedName>
</protein>
<proteinExistence type="predicted"/>